<evidence type="ECO:0000256" key="4">
    <source>
        <dbReference type="ARBA" id="ARBA00034003"/>
    </source>
</evidence>
<dbReference type="InterPro" id="IPR012340">
    <property type="entry name" value="NA-bd_OB-fold"/>
</dbReference>
<dbReference type="Proteomes" id="UP001058003">
    <property type="component" value="Chromosome"/>
</dbReference>
<evidence type="ECO:0000256" key="1">
    <source>
        <dbReference type="ARBA" id="ARBA00007572"/>
    </source>
</evidence>
<dbReference type="InterPro" id="IPR050191">
    <property type="entry name" value="ATP-dep_DNA_ligase"/>
</dbReference>
<evidence type="ECO:0000313" key="7">
    <source>
        <dbReference type="Proteomes" id="UP001058003"/>
    </source>
</evidence>
<dbReference type="PANTHER" id="PTHR45674">
    <property type="entry name" value="DNA LIGASE 1/3 FAMILY MEMBER"/>
    <property type="match status" value="1"/>
</dbReference>
<dbReference type="Pfam" id="PF01068">
    <property type="entry name" value="DNA_ligase_A_M"/>
    <property type="match status" value="1"/>
</dbReference>
<dbReference type="InterPro" id="IPR014146">
    <property type="entry name" value="LigD_ligase_dom"/>
</dbReference>
<sequence length="310" mass="33146">MGTGPPAPMLASTGPLPSGPGWAYEFKWDGIRAIAVISGGETRLYARSGVEVTAAYPELATIGEGLDDTVLDGEVVTMDEAGRPSFQLLAERMHVREPARAARLAVALPVSYLAFDVLRSSGRPLLSMPYTGRRDILEGLRLGPRAVIPPSFDDGPATVTASRDNALEGVVAKRTGSPYQPGLRSADWVKVKLEESCEFVVGGWRPGKRALGALLVGVPVAAGLEFRGRVGGGISGAAERALLDALRDLTTGRSPFAGTVPREDARGAVWVEPRLVVEVKFSHRTRDGRLRFPRFLRIRPDLTPADVTDA</sequence>
<keyword evidence="3 6" id="KW-0436">Ligase</keyword>
<evidence type="ECO:0000259" key="5">
    <source>
        <dbReference type="PROSITE" id="PS50160"/>
    </source>
</evidence>
<proteinExistence type="inferred from homology"/>
<dbReference type="InterPro" id="IPR016059">
    <property type="entry name" value="DNA_ligase_ATP-dep_CS"/>
</dbReference>
<dbReference type="GO" id="GO:0006281">
    <property type="term" value="P:DNA repair"/>
    <property type="evidence" value="ECO:0007669"/>
    <property type="project" value="InterPro"/>
</dbReference>
<comment type="similarity">
    <text evidence="1">Belongs to the ATP-dependent DNA ligase family.</text>
</comment>
<gene>
    <name evidence="6" type="primary">ligD</name>
    <name evidence="6" type="ORF">Daura_02920</name>
</gene>
<evidence type="ECO:0000313" key="6">
    <source>
        <dbReference type="EMBL" id="UWZ55238.1"/>
    </source>
</evidence>
<dbReference type="CDD" id="cd07906">
    <property type="entry name" value="Adenylation_DNA_ligase_LigD_LigC"/>
    <property type="match status" value="1"/>
</dbReference>
<dbReference type="CDD" id="cd07971">
    <property type="entry name" value="OBF_DNA_ligase_LigD"/>
    <property type="match status" value="1"/>
</dbReference>
<accession>A0A9Q9MDM0</accession>
<dbReference type="SUPFAM" id="SSF56091">
    <property type="entry name" value="DNA ligase/mRNA capping enzyme, catalytic domain"/>
    <property type="match status" value="1"/>
</dbReference>
<dbReference type="OrthoDB" id="9802472at2"/>
<dbReference type="RefSeq" id="WP_033363500.1">
    <property type="nucleotide sequence ID" value="NZ_CP073767.1"/>
</dbReference>
<dbReference type="AlphaFoldDB" id="A0A9Q9MDM0"/>
<dbReference type="PROSITE" id="PS00333">
    <property type="entry name" value="DNA_LIGASE_A2"/>
    <property type="match status" value="1"/>
</dbReference>
<dbReference type="PROSITE" id="PS50160">
    <property type="entry name" value="DNA_LIGASE_A3"/>
    <property type="match status" value="1"/>
</dbReference>
<dbReference type="EMBL" id="CP073767">
    <property type="protein sequence ID" value="UWZ55238.1"/>
    <property type="molecule type" value="Genomic_DNA"/>
</dbReference>
<dbReference type="NCBIfam" id="TIGR02779">
    <property type="entry name" value="NHEJ_ligase_lig"/>
    <property type="match status" value="1"/>
</dbReference>
<dbReference type="Gene3D" id="3.30.1490.70">
    <property type="match status" value="1"/>
</dbReference>
<dbReference type="Gene3D" id="3.30.470.30">
    <property type="entry name" value="DNA ligase/mRNA capping enzyme"/>
    <property type="match status" value="1"/>
</dbReference>
<dbReference type="Gene3D" id="2.40.50.140">
    <property type="entry name" value="Nucleic acid-binding proteins"/>
    <property type="match status" value="1"/>
</dbReference>
<evidence type="ECO:0000256" key="3">
    <source>
        <dbReference type="ARBA" id="ARBA00022598"/>
    </source>
</evidence>
<dbReference type="InterPro" id="IPR012309">
    <property type="entry name" value="DNA_ligase_ATP-dep_C"/>
</dbReference>
<dbReference type="PANTHER" id="PTHR45674:SF4">
    <property type="entry name" value="DNA LIGASE 1"/>
    <property type="match status" value="1"/>
</dbReference>
<feature type="domain" description="ATP-dependent DNA ligase family profile" evidence="5">
    <location>
        <begin position="110"/>
        <end position="248"/>
    </location>
</feature>
<keyword evidence="7" id="KW-1185">Reference proteome</keyword>
<name>A0A9Q9MDM0_9ACTN</name>
<dbReference type="GO" id="GO:0006310">
    <property type="term" value="P:DNA recombination"/>
    <property type="evidence" value="ECO:0007669"/>
    <property type="project" value="InterPro"/>
</dbReference>
<evidence type="ECO:0000256" key="2">
    <source>
        <dbReference type="ARBA" id="ARBA00012727"/>
    </source>
</evidence>
<protein>
    <recommendedName>
        <fullName evidence="2">DNA ligase (ATP)</fullName>
        <ecNumber evidence="2">6.5.1.1</ecNumber>
    </recommendedName>
</protein>
<reference evidence="6" key="1">
    <citation type="submission" date="2021-04" db="EMBL/GenBank/DDBJ databases">
        <title>Dactylosporangium aurantiacum NRRL B-8018 full assembly.</title>
        <authorList>
            <person name="Hartkoorn R.C."/>
            <person name="Beaudoing E."/>
            <person name="Hot D."/>
        </authorList>
    </citation>
    <scope>NUCLEOTIDE SEQUENCE</scope>
    <source>
        <strain evidence="6">NRRL B-8018</strain>
    </source>
</reference>
<dbReference type="GO" id="GO:0003910">
    <property type="term" value="F:DNA ligase (ATP) activity"/>
    <property type="evidence" value="ECO:0007669"/>
    <property type="project" value="UniProtKB-EC"/>
</dbReference>
<dbReference type="KEGG" id="daur:Daura_02920"/>
<dbReference type="SUPFAM" id="SSF50249">
    <property type="entry name" value="Nucleic acid-binding proteins"/>
    <property type="match status" value="1"/>
</dbReference>
<dbReference type="EC" id="6.5.1.1" evidence="2"/>
<dbReference type="Pfam" id="PF04679">
    <property type="entry name" value="DNA_ligase_A_C"/>
    <property type="match status" value="1"/>
</dbReference>
<dbReference type="InterPro" id="IPR012310">
    <property type="entry name" value="DNA_ligase_ATP-dep_cent"/>
</dbReference>
<organism evidence="6 7">
    <name type="scientific">Dactylosporangium aurantiacum</name>
    <dbReference type="NCBI Taxonomy" id="35754"/>
    <lineage>
        <taxon>Bacteria</taxon>
        <taxon>Bacillati</taxon>
        <taxon>Actinomycetota</taxon>
        <taxon>Actinomycetes</taxon>
        <taxon>Micromonosporales</taxon>
        <taxon>Micromonosporaceae</taxon>
        <taxon>Dactylosporangium</taxon>
    </lineage>
</organism>
<comment type="catalytic activity">
    <reaction evidence="4">
        <text>ATP + (deoxyribonucleotide)n-3'-hydroxyl + 5'-phospho-(deoxyribonucleotide)m = (deoxyribonucleotide)n+m + AMP + diphosphate.</text>
        <dbReference type="EC" id="6.5.1.1"/>
    </reaction>
</comment>
<dbReference type="GO" id="GO:0005524">
    <property type="term" value="F:ATP binding"/>
    <property type="evidence" value="ECO:0007669"/>
    <property type="project" value="InterPro"/>
</dbReference>